<reference evidence="2" key="1">
    <citation type="submission" date="2020-07" db="EMBL/GenBank/DDBJ databases">
        <title>The High-quality genome of the commercially important snow crab, Chionoecetes opilio.</title>
        <authorList>
            <person name="Jeong J.-H."/>
            <person name="Ryu S."/>
        </authorList>
    </citation>
    <scope>NUCLEOTIDE SEQUENCE</scope>
    <source>
        <strain evidence="2">MADBK_172401_WGS</strain>
        <tissue evidence="2">Digestive gland</tissue>
    </source>
</reference>
<feature type="region of interest" description="Disordered" evidence="1">
    <location>
        <begin position="283"/>
        <end position="310"/>
    </location>
</feature>
<evidence type="ECO:0000313" key="3">
    <source>
        <dbReference type="Proteomes" id="UP000770661"/>
    </source>
</evidence>
<name>A0A8J4Y8F2_CHIOP</name>
<accession>A0A8J4Y8F2</accession>
<sequence>MEGGKVAAFQKRERRRPQKNSDQSPPLSVPQELETSLPAGSPTSSPTPHPHNNSSVPPKKGLPTHPFSLGPLMAPTRDRGRDTFVIALDIPGELLIGCGTPVSSPNPQHGSDWRPSPPPFRLPAEQTLSWRTAKPHYCRPRQTNFGDHHLRGTWCRLISPRKNTGHAVSPRHHPQPPPPSFLDRKVFPLCTRGFFNILGVEVKSTLPSPATREDSPGPAGRVELRQGVPHLLDVGVSQLFMRPQRVRPLWSTPPFGHPPPPYLGLLDKHRRDVAGLCVTKNPQAGRLAPRTPPAAWATPPHTPPGTPKRTKQLTVPFARTETFFHPFLPRYSGLWNRVVRQTDAPGRQNSTLQLKTHIDFPMGSKVRGRSLLYEHR</sequence>
<evidence type="ECO:0000313" key="2">
    <source>
        <dbReference type="EMBL" id="KAG0718179.1"/>
    </source>
</evidence>
<evidence type="ECO:0000256" key="1">
    <source>
        <dbReference type="SAM" id="MobiDB-lite"/>
    </source>
</evidence>
<dbReference type="AlphaFoldDB" id="A0A8J4Y8F2"/>
<comment type="caution">
    <text evidence="2">The sequence shown here is derived from an EMBL/GenBank/DDBJ whole genome shotgun (WGS) entry which is preliminary data.</text>
</comment>
<organism evidence="2 3">
    <name type="scientific">Chionoecetes opilio</name>
    <name type="common">Atlantic snow crab</name>
    <name type="synonym">Cancer opilio</name>
    <dbReference type="NCBI Taxonomy" id="41210"/>
    <lineage>
        <taxon>Eukaryota</taxon>
        <taxon>Metazoa</taxon>
        <taxon>Ecdysozoa</taxon>
        <taxon>Arthropoda</taxon>
        <taxon>Crustacea</taxon>
        <taxon>Multicrustacea</taxon>
        <taxon>Malacostraca</taxon>
        <taxon>Eumalacostraca</taxon>
        <taxon>Eucarida</taxon>
        <taxon>Decapoda</taxon>
        <taxon>Pleocyemata</taxon>
        <taxon>Brachyura</taxon>
        <taxon>Eubrachyura</taxon>
        <taxon>Majoidea</taxon>
        <taxon>Majidae</taxon>
        <taxon>Chionoecetes</taxon>
    </lineage>
</organism>
<dbReference type="EMBL" id="JACEEZ010016530">
    <property type="protein sequence ID" value="KAG0718179.1"/>
    <property type="molecule type" value="Genomic_DNA"/>
</dbReference>
<feature type="compositionally biased region" description="Low complexity" evidence="1">
    <location>
        <begin position="41"/>
        <end position="58"/>
    </location>
</feature>
<dbReference type="Proteomes" id="UP000770661">
    <property type="component" value="Unassembled WGS sequence"/>
</dbReference>
<gene>
    <name evidence="2" type="ORF">GWK47_052957</name>
</gene>
<proteinExistence type="predicted"/>
<protein>
    <submittedName>
        <fullName evidence="2">Uncharacterized protein</fullName>
    </submittedName>
</protein>
<keyword evidence="3" id="KW-1185">Reference proteome</keyword>
<feature type="region of interest" description="Disordered" evidence="1">
    <location>
        <begin position="1"/>
        <end position="75"/>
    </location>
</feature>